<name>B1ZV59_OPITP</name>
<keyword evidence="1" id="KW-0812">Transmembrane</keyword>
<dbReference type="AlphaFoldDB" id="B1ZV59"/>
<keyword evidence="1" id="KW-0472">Membrane</keyword>
<feature type="domain" description="VanZ-like" evidence="2">
    <location>
        <begin position="28"/>
        <end position="100"/>
    </location>
</feature>
<proteinExistence type="predicted"/>
<gene>
    <name evidence="3" type="ordered locus">Oter_3449</name>
</gene>
<keyword evidence="1" id="KW-1133">Transmembrane helix</keyword>
<evidence type="ECO:0000313" key="3">
    <source>
        <dbReference type="EMBL" id="ACB76726.1"/>
    </source>
</evidence>
<evidence type="ECO:0000256" key="1">
    <source>
        <dbReference type="SAM" id="Phobius"/>
    </source>
</evidence>
<dbReference type="Pfam" id="PF04892">
    <property type="entry name" value="VanZ"/>
    <property type="match status" value="1"/>
</dbReference>
<feature type="transmembrane region" description="Helical" evidence="1">
    <location>
        <begin position="88"/>
        <end position="107"/>
    </location>
</feature>
<sequence>MTALSVRSSPRVAEFLWLPDSVAEWTNRSGVLRNIPAFGFLALVVGLLAESRQRRVRGYAGVAAFALVCEIAQLWIPTRFCDLRDVAAAWLGVALAAAVVEAIRWTVHSRRWTVGGRRPMVGR</sequence>
<evidence type="ECO:0000313" key="4">
    <source>
        <dbReference type="Proteomes" id="UP000007013"/>
    </source>
</evidence>
<dbReference type="KEGG" id="ote:Oter_3449"/>
<feature type="transmembrane region" description="Helical" evidence="1">
    <location>
        <begin position="56"/>
        <end position="76"/>
    </location>
</feature>
<accession>B1ZV59</accession>
<organism evidence="3 4">
    <name type="scientific">Opitutus terrae (strain DSM 11246 / JCM 15787 / PB90-1)</name>
    <dbReference type="NCBI Taxonomy" id="452637"/>
    <lineage>
        <taxon>Bacteria</taxon>
        <taxon>Pseudomonadati</taxon>
        <taxon>Verrucomicrobiota</taxon>
        <taxon>Opitutia</taxon>
        <taxon>Opitutales</taxon>
        <taxon>Opitutaceae</taxon>
        <taxon>Opitutus</taxon>
    </lineage>
</organism>
<evidence type="ECO:0000259" key="2">
    <source>
        <dbReference type="Pfam" id="PF04892"/>
    </source>
</evidence>
<dbReference type="RefSeq" id="WP_012376255.1">
    <property type="nucleotide sequence ID" value="NC_010571.1"/>
</dbReference>
<dbReference type="HOGENOM" id="CLU_2012966_0_0_0"/>
<dbReference type="EMBL" id="CP001032">
    <property type="protein sequence ID" value="ACB76726.1"/>
    <property type="molecule type" value="Genomic_DNA"/>
</dbReference>
<reference evidence="3 4" key="1">
    <citation type="journal article" date="2011" name="J. Bacteriol.">
        <title>Genome sequence of the verrucomicrobium Opitutus terrae PB90-1, an abundant inhabitant of rice paddy soil ecosystems.</title>
        <authorList>
            <person name="van Passel M.W."/>
            <person name="Kant R."/>
            <person name="Palva A."/>
            <person name="Copeland A."/>
            <person name="Lucas S."/>
            <person name="Lapidus A."/>
            <person name="Glavina del Rio T."/>
            <person name="Pitluck S."/>
            <person name="Goltsman E."/>
            <person name="Clum A."/>
            <person name="Sun H."/>
            <person name="Schmutz J."/>
            <person name="Larimer F.W."/>
            <person name="Land M.L."/>
            <person name="Hauser L."/>
            <person name="Kyrpides N."/>
            <person name="Mikhailova N."/>
            <person name="Richardson P.P."/>
            <person name="Janssen P.H."/>
            <person name="de Vos W.M."/>
            <person name="Smidt H."/>
        </authorList>
    </citation>
    <scope>NUCLEOTIDE SEQUENCE [LARGE SCALE GENOMIC DNA]</scope>
    <source>
        <strain evidence="4">DSM 11246 / JCM 15787 / PB90-1</strain>
    </source>
</reference>
<keyword evidence="4" id="KW-1185">Reference proteome</keyword>
<dbReference type="InterPro" id="IPR006976">
    <property type="entry name" value="VanZ-like"/>
</dbReference>
<protein>
    <recommendedName>
        <fullName evidence="2">VanZ-like domain-containing protein</fullName>
    </recommendedName>
</protein>
<dbReference type="Proteomes" id="UP000007013">
    <property type="component" value="Chromosome"/>
</dbReference>
<feature type="transmembrane region" description="Helical" evidence="1">
    <location>
        <begin position="31"/>
        <end position="49"/>
    </location>
</feature>